<keyword evidence="2" id="KW-1133">Transmembrane helix</keyword>
<protein>
    <recommendedName>
        <fullName evidence="5">Cell division protein FtsL</fullName>
    </recommendedName>
</protein>
<comment type="caution">
    <text evidence="3">The sequence shown here is derived from an EMBL/GenBank/DDBJ whole genome shotgun (WGS) entry which is preliminary data.</text>
</comment>
<proteinExistence type="predicted"/>
<feature type="region of interest" description="Disordered" evidence="1">
    <location>
        <begin position="175"/>
        <end position="225"/>
    </location>
</feature>
<dbReference type="RefSeq" id="WP_041456461.1">
    <property type="nucleotide sequence ID" value="NZ_JACKZP010000035.1"/>
</dbReference>
<feature type="transmembrane region" description="Helical" evidence="2">
    <location>
        <begin position="119"/>
        <end position="140"/>
    </location>
</feature>
<evidence type="ECO:0000256" key="1">
    <source>
        <dbReference type="SAM" id="MobiDB-lite"/>
    </source>
</evidence>
<dbReference type="EMBL" id="JACKZP010000035">
    <property type="protein sequence ID" value="MBC1302506.1"/>
    <property type="molecule type" value="Genomic_DNA"/>
</dbReference>
<feature type="compositionally biased region" description="Polar residues" evidence="1">
    <location>
        <begin position="30"/>
        <end position="40"/>
    </location>
</feature>
<sequence length="225" mass="24749">MAAVRKSDVSVTGGWFRRGSTSSLRKRRTSPGSIMSNDSKLATEPALIPPARQRRSSNNVSFSGKTRVQSPATQQTSNLTAKPNRRQRGLQSHSQHLPVVPTAKALPLWLLRLHSIHRYSSIAAFLLVAGTLTVYGLTVYTQELWSQGYSRLQKLQRDERQITTTNATLTHKMAEEAETPSAGLISPTPARTIFLSPLPQKPEVVSPSSTANQQPQPLNSPRLGY</sequence>
<dbReference type="Proteomes" id="UP000570851">
    <property type="component" value="Unassembled WGS sequence"/>
</dbReference>
<gene>
    <name evidence="3" type="ORF">GNE12_11340</name>
</gene>
<feature type="region of interest" description="Disordered" evidence="1">
    <location>
        <begin position="1"/>
        <end position="96"/>
    </location>
</feature>
<evidence type="ECO:0008006" key="5">
    <source>
        <dbReference type="Google" id="ProtNLM"/>
    </source>
</evidence>
<name>A0ABR6S7Z7_ANAVA</name>
<evidence type="ECO:0000256" key="2">
    <source>
        <dbReference type="SAM" id="Phobius"/>
    </source>
</evidence>
<keyword evidence="2" id="KW-0812">Transmembrane</keyword>
<evidence type="ECO:0000313" key="4">
    <source>
        <dbReference type="Proteomes" id="UP000570851"/>
    </source>
</evidence>
<keyword evidence="4" id="KW-1185">Reference proteome</keyword>
<dbReference type="GeneID" id="58722191"/>
<feature type="compositionally biased region" description="Polar residues" evidence="1">
    <location>
        <begin position="206"/>
        <end position="219"/>
    </location>
</feature>
<accession>A0ABR6S7Z7</accession>
<organism evidence="3 4">
    <name type="scientific">Trichormus variabilis N2B</name>
    <dbReference type="NCBI Taxonomy" id="2681315"/>
    <lineage>
        <taxon>Bacteria</taxon>
        <taxon>Bacillati</taxon>
        <taxon>Cyanobacteriota</taxon>
        <taxon>Cyanophyceae</taxon>
        <taxon>Nostocales</taxon>
        <taxon>Nostocaceae</taxon>
        <taxon>Trichormus</taxon>
    </lineage>
</organism>
<feature type="compositionally biased region" description="Polar residues" evidence="1">
    <location>
        <begin position="56"/>
        <end position="81"/>
    </location>
</feature>
<keyword evidence="2" id="KW-0472">Membrane</keyword>
<reference evidence="3 4" key="1">
    <citation type="submission" date="2019-11" db="EMBL/GenBank/DDBJ databases">
        <title>Comparison of genomes from free-living endosymbiotic cyanobacteria isolated from Azolla.</title>
        <authorList>
            <person name="Thiel T."/>
            <person name="Pratte B."/>
        </authorList>
    </citation>
    <scope>NUCLEOTIDE SEQUENCE [LARGE SCALE GENOMIC DNA]</scope>
    <source>
        <strain evidence="3 4">N2B</strain>
    </source>
</reference>
<evidence type="ECO:0000313" key="3">
    <source>
        <dbReference type="EMBL" id="MBC1302506.1"/>
    </source>
</evidence>